<evidence type="ECO:0000313" key="4">
    <source>
        <dbReference type="EMBL" id="KIP08666.1"/>
    </source>
</evidence>
<name>A0A0C3S0Y1_PHLG1</name>
<dbReference type="InterPro" id="IPR050300">
    <property type="entry name" value="GDXG_lipolytic_enzyme"/>
</dbReference>
<reference evidence="4 5" key="1">
    <citation type="journal article" date="2014" name="PLoS Genet.">
        <title>Analysis of the Phlebiopsis gigantea genome, transcriptome and secretome provides insight into its pioneer colonization strategies of wood.</title>
        <authorList>
            <person name="Hori C."/>
            <person name="Ishida T."/>
            <person name="Igarashi K."/>
            <person name="Samejima M."/>
            <person name="Suzuki H."/>
            <person name="Master E."/>
            <person name="Ferreira P."/>
            <person name="Ruiz-Duenas F.J."/>
            <person name="Held B."/>
            <person name="Canessa P."/>
            <person name="Larrondo L.F."/>
            <person name="Schmoll M."/>
            <person name="Druzhinina I.S."/>
            <person name="Kubicek C.P."/>
            <person name="Gaskell J.A."/>
            <person name="Kersten P."/>
            <person name="St John F."/>
            <person name="Glasner J."/>
            <person name="Sabat G."/>
            <person name="Splinter BonDurant S."/>
            <person name="Syed K."/>
            <person name="Yadav J."/>
            <person name="Mgbeahuruike A.C."/>
            <person name="Kovalchuk A."/>
            <person name="Asiegbu F.O."/>
            <person name="Lackner G."/>
            <person name="Hoffmeister D."/>
            <person name="Rencoret J."/>
            <person name="Gutierrez A."/>
            <person name="Sun H."/>
            <person name="Lindquist E."/>
            <person name="Barry K."/>
            <person name="Riley R."/>
            <person name="Grigoriev I.V."/>
            <person name="Henrissat B."/>
            <person name="Kues U."/>
            <person name="Berka R.M."/>
            <person name="Martinez A.T."/>
            <person name="Covert S.F."/>
            <person name="Blanchette R.A."/>
            <person name="Cullen D."/>
        </authorList>
    </citation>
    <scope>NUCLEOTIDE SEQUENCE [LARGE SCALE GENOMIC DNA]</scope>
    <source>
        <strain evidence="4 5">11061_1 CR5-6</strain>
    </source>
</reference>
<keyword evidence="5" id="KW-1185">Reference proteome</keyword>
<dbReference type="PANTHER" id="PTHR48081">
    <property type="entry name" value="AB HYDROLASE SUPERFAMILY PROTEIN C4A8.06C"/>
    <property type="match status" value="1"/>
</dbReference>
<dbReference type="Proteomes" id="UP000053257">
    <property type="component" value="Unassembled WGS sequence"/>
</dbReference>
<keyword evidence="2" id="KW-0472">Membrane</keyword>
<gene>
    <name evidence="4" type="ORF">PHLGIDRAFT_126866</name>
</gene>
<evidence type="ECO:0000256" key="2">
    <source>
        <dbReference type="SAM" id="Phobius"/>
    </source>
</evidence>
<dbReference type="OrthoDB" id="2152029at2759"/>
<dbReference type="AlphaFoldDB" id="A0A0C3S0Y1"/>
<feature type="transmembrane region" description="Helical" evidence="2">
    <location>
        <begin position="20"/>
        <end position="40"/>
    </location>
</feature>
<dbReference type="SUPFAM" id="SSF53474">
    <property type="entry name" value="alpha/beta-Hydrolases"/>
    <property type="match status" value="1"/>
</dbReference>
<keyword evidence="2" id="KW-0812">Transmembrane</keyword>
<dbReference type="GO" id="GO:0016787">
    <property type="term" value="F:hydrolase activity"/>
    <property type="evidence" value="ECO:0007669"/>
    <property type="project" value="UniProtKB-KW"/>
</dbReference>
<dbReference type="InterPro" id="IPR013094">
    <property type="entry name" value="AB_hydrolase_3"/>
</dbReference>
<keyword evidence="2" id="KW-1133">Transmembrane helix</keyword>
<sequence>MPTDAIPNTPPLYLHVVYQTLGLLVFALVIVPVLILRAVLHTFPCLRPYPTWSLRKDLAVAGGRLFLACTSYFSLPRPHGKGAWMSDSKVHKAAGRGTRVKIVAAPPISDEWITGPAAVAKDTVRPVQVPCFWTFVPSKTLSEGDEHAQEGERVIMYIAGGSWVMGHPQSTMFPYKFAKEAGRRVLAVNHRKALSPDTAFPAQLLDLTAAYAYLLSLGFAPESITLIGDSSGGHLCLALSRYLAELDAARPHLHVGMVGAMLLISVSINFIVVRVDYTDVQHSQPSCDLGHAPHPRSSTDFLVPYLNARAYPSLMRHFPPDARHTSPYFSPAVAGTFSYLAATQKSRALTVWIQYGSVENLRADIDALIRRMQTDGVVVDVDLVAGGVHLDAGMAFALRERGTASSWTRLVDAVKRYA</sequence>
<dbReference type="PANTHER" id="PTHR48081:SF8">
    <property type="entry name" value="ALPHA_BETA HYDROLASE FOLD-3 DOMAIN-CONTAINING PROTEIN-RELATED"/>
    <property type="match status" value="1"/>
</dbReference>
<feature type="domain" description="Alpha/beta hydrolase fold-3" evidence="3">
    <location>
        <begin position="155"/>
        <end position="389"/>
    </location>
</feature>
<proteinExistence type="predicted"/>
<evidence type="ECO:0000313" key="5">
    <source>
        <dbReference type="Proteomes" id="UP000053257"/>
    </source>
</evidence>
<accession>A0A0C3S0Y1</accession>
<dbReference type="Pfam" id="PF07859">
    <property type="entry name" value="Abhydrolase_3"/>
    <property type="match status" value="1"/>
</dbReference>
<organism evidence="4 5">
    <name type="scientific">Phlebiopsis gigantea (strain 11061_1 CR5-6)</name>
    <name type="common">White-rot fungus</name>
    <name type="synonym">Peniophora gigantea</name>
    <dbReference type="NCBI Taxonomy" id="745531"/>
    <lineage>
        <taxon>Eukaryota</taxon>
        <taxon>Fungi</taxon>
        <taxon>Dikarya</taxon>
        <taxon>Basidiomycota</taxon>
        <taxon>Agaricomycotina</taxon>
        <taxon>Agaricomycetes</taxon>
        <taxon>Polyporales</taxon>
        <taxon>Phanerochaetaceae</taxon>
        <taxon>Phlebiopsis</taxon>
    </lineage>
</organism>
<dbReference type="STRING" id="745531.A0A0C3S0Y1"/>
<dbReference type="InterPro" id="IPR029058">
    <property type="entry name" value="AB_hydrolase_fold"/>
</dbReference>
<protein>
    <recommendedName>
        <fullName evidence="3">Alpha/beta hydrolase fold-3 domain-containing protein</fullName>
    </recommendedName>
</protein>
<keyword evidence="1" id="KW-0378">Hydrolase</keyword>
<evidence type="ECO:0000256" key="1">
    <source>
        <dbReference type="ARBA" id="ARBA00022801"/>
    </source>
</evidence>
<evidence type="ECO:0000259" key="3">
    <source>
        <dbReference type="Pfam" id="PF07859"/>
    </source>
</evidence>
<dbReference type="Gene3D" id="3.40.50.1820">
    <property type="entry name" value="alpha/beta hydrolase"/>
    <property type="match status" value="1"/>
</dbReference>
<dbReference type="EMBL" id="KN840476">
    <property type="protein sequence ID" value="KIP08666.1"/>
    <property type="molecule type" value="Genomic_DNA"/>
</dbReference>
<feature type="transmembrane region" description="Helical" evidence="2">
    <location>
        <begin position="253"/>
        <end position="273"/>
    </location>
</feature>
<dbReference type="HOGENOM" id="CLU_056801_1_0_1"/>